<feature type="transmembrane region" description="Helical" evidence="1">
    <location>
        <begin position="172"/>
        <end position="193"/>
    </location>
</feature>
<feature type="transmembrane region" description="Helical" evidence="1">
    <location>
        <begin position="64"/>
        <end position="87"/>
    </location>
</feature>
<organism evidence="3 4">
    <name type="scientific">Virgibacillus kapii</name>
    <dbReference type="NCBI Taxonomy" id="1638645"/>
    <lineage>
        <taxon>Bacteria</taxon>
        <taxon>Bacillati</taxon>
        <taxon>Bacillota</taxon>
        <taxon>Bacilli</taxon>
        <taxon>Bacillales</taxon>
        <taxon>Bacillaceae</taxon>
        <taxon>Virgibacillus</taxon>
    </lineage>
</organism>
<dbReference type="Proteomes" id="UP000634435">
    <property type="component" value="Unassembled WGS sequence"/>
</dbReference>
<dbReference type="InterPro" id="IPR041115">
    <property type="entry name" value="SLATT_5"/>
</dbReference>
<dbReference type="RefSeq" id="WP_188943503.1">
    <property type="nucleotide sequence ID" value="NZ_BMPN01000004.1"/>
</dbReference>
<keyword evidence="1" id="KW-1133">Transmembrane helix</keyword>
<evidence type="ECO:0000256" key="1">
    <source>
        <dbReference type="SAM" id="Phobius"/>
    </source>
</evidence>
<dbReference type="Pfam" id="PF18160">
    <property type="entry name" value="SLATT_5"/>
    <property type="match status" value="1"/>
</dbReference>
<proteinExistence type="predicted"/>
<dbReference type="EMBL" id="BMPN01000004">
    <property type="protein sequence ID" value="GGJ64457.1"/>
    <property type="molecule type" value="Genomic_DNA"/>
</dbReference>
<keyword evidence="1" id="KW-0472">Membrane</keyword>
<feature type="domain" description="SMODS and SLOG-associating 2TM effector" evidence="2">
    <location>
        <begin position="6"/>
        <end position="190"/>
    </location>
</feature>
<sequence>MSEILKTEIESLRYNRIWVTKKARMEAEARMNRNDIFTQLLVNYYTFVVLAFSIWTLVSQDSGMSLLTVIASVGLFGVSIFVSSIGYREKALQFKESYLSLNQLEFELKDLLRSTATDNDMLSAELRKFERQYSEILTKSENHIDIDYIKVQLKHDKKLTSGEFIKYYIHNIIYYFFSSILILAPVILSFVYIGGI</sequence>
<comment type="caution">
    <text evidence="3">The sequence shown here is derived from an EMBL/GenBank/DDBJ whole genome shotgun (WGS) entry which is preliminary data.</text>
</comment>
<protein>
    <recommendedName>
        <fullName evidence="2">SMODS and SLOG-associating 2TM effector domain-containing protein</fullName>
    </recommendedName>
</protein>
<evidence type="ECO:0000259" key="2">
    <source>
        <dbReference type="Pfam" id="PF18160"/>
    </source>
</evidence>
<reference evidence="4" key="1">
    <citation type="journal article" date="2019" name="Int. J. Syst. Evol. Microbiol.">
        <title>The Global Catalogue of Microorganisms (GCM) 10K type strain sequencing project: providing services to taxonomists for standard genome sequencing and annotation.</title>
        <authorList>
            <consortium name="The Broad Institute Genomics Platform"/>
            <consortium name="The Broad Institute Genome Sequencing Center for Infectious Disease"/>
            <person name="Wu L."/>
            <person name="Ma J."/>
        </authorList>
    </citation>
    <scope>NUCLEOTIDE SEQUENCE [LARGE SCALE GENOMIC DNA]</scope>
    <source>
        <strain evidence="4">JCM 30071</strain>
    </source>
</reference>
<evidence type="ECO:0000313" key="3">
    <source>
        <dbReference type="EMBL" id="GGJ64457.1"/>
    </source>
</evidence>
<feature type="transmembrane region" description="Helical" evidence="1">
    <location>
        <begin position="40"/>
        <end position="58"/>
    </location>
</feature>
<keyword evidence="1" id="KW-0812">Transmembrane</keyword>
<keyword evidence="4" id="KW-1185">Reference proteome</keyword>
<dbReference type="NCBIfam" id="NF033631">
    <property type="entry name" value="SLATT_5"/>
    <property type="match status" value="1"/>
</dbReference>
<accession>A0ABQ2DP88</accession>
<gene>
    <name evidence="3" type="ORF">GCM10007111_27880</name>
</gene>
<evidence type="ECO:0000313" key="4">
    <source>
        <dbReference type="Proteomes" id="UP000634435"/>
    </source>
</evidence>
<name>A0ABQ2DP88_9BACI</name>